<reference evidence="1" key="1">
    <citation type="submission" date="2020-07" db="EMBL/GenBank/DDBJ databases">
        <title>Multicomponent nature underlies the extraordinary mechanical properties of spider dragline silk.</title>
        <authorList>
            <person name="Kono N."/>
            <person name="Nakamura H."/>
            <person name="Mori M."/>
            <person name="Yoshida Y."/>
            <person name="Ohtoshi R."/>
            <person name="Malay A.D."/>
            <person name="Moran D.A.P."/>
            <person name="Tomita M."/>
            <person name="Numata K."/>
            <person name="Arakawa K."/>
        </authorList>
    </citation>
    <scope>NUCLEOTIDE SEQUENCE</scope>
</reference>
<evidence type="ECO:0000313" key="1">
    <source>
        <dbReference type="EMBL" id="GFQ96096.1"/>
    </source>
</evidence>
<dbReference type="EMBL" id="BMAO01004650">
    <property type="protein sequence ID" value="GFQ96096.1"/>
    <property type="molecule type" value="Genomic_DNA"/>
</dbReference>
<organism evidence="1 2">
    <name type="scientific">Trichonephila clavata</name>
    <name type="common">Joro spider</name>
    <name type="synonym">Nephila clavata</name>
    <dbReference type="NCBI Taxonomy" id="2740835"/>
    <lineage>
        <taxon>Eukaryota</taxon>
        <taxon>Metazoa</taxon>
        <taxon>Ecdysozoa</taxon>
        <taxon>Arthropoda</taxon>
        <taxon>Chelicerata</taxon>
        <taxon>Arachnida</taxon>
        <taxon>Araneae</taxon>
        <taxon>Araneomorphae</taxon>
        <taxon>Entelegynae</taxon>
        <taxon>Araneoidea</taxon>
        <taxon>Nephilidae</taxon>
        <taxon>Trichonephila</taxon>
    </lineage>
</organism>
<sequence>MQILDHLAPGQDAMSAGEHFVCVCGLYETTVRSIKKNETGVRKCLEMLLRKMKLLVCVLTTSTSYTRNSGKVKLEKCSGNMDKR</sequence>
<comment type="caution">
    <text evidence="1">The sequence shown here is derived from an EMBL/GenBank/DDBJ whole genome shotgun (WGS) entry which is preliminary data.</text>
</comment>
<gene>
    <name evidence="1" type="ORF">TNCT_179571</name>
</gene>
<name>A0A8X6L5C8_TRICU</name>
<dbReference type="AlphaFoldDB" id="A0A8X6L5C8"/>
<keyword evidence="2" id="KW-1185">Reference proteome</keyword>
<proteinExistence type="predicted"/>
<accession>A0A8X6L5C8</accession>
<evidence type="ECO:0000313" key="2">
    <source>
        <dbReference type="Proteomes" id="UP000887116"/>
    </source>
</evidence>
<protein>
    <submittedName>
        <fullName evidence="1">Uncharacterized protein</fullName>
    </submittedName>
</protein>
<dbReference type="Proteomes" id="UP000887116">
    <property type="component" value="Unassembled WGS sequence"/>
</dbReference>